<feature type="region of interest" description="Disordered" evidence="1">
    <location>
        <begin position="84"/>
        <end position="121"/>
    </location>
</feature>
<reference evidence="2 3" key="1">
    <citation type="submission" date="2017-08" db="EMBL/GenBank/DDBJ databases">
        <title>Acidophilic green algal genome provides insights into adaptation to an acidic environment.</title>
        <authorList>
            <person name="Hirooka S."/>
            <person name="Hirose Y."/>
            <person name="Kanesaki Y."/>
            <person name="Higuchi S."/>
            <person name="Fujiwara T."/>
            <person name="Onuma R."/>
            <person name="Era A."/>
            <person name="Ohbayashi R."/>
            <person name="Uzuka A."/>
            <person name="Nozaki H."/>
            <person name="Yoshikawa H."/>
            <person name="Miyagishima S.Y."/>
        </authorList>
    </citation>
    <scope>NUCLEOTIDE SEQUENCE [LARGE SCALE GENOMIC DNA]</scope>
    <source>
        <strain evidence="2 3">NIES-2499</strain>
    </source>
</reference>
<keyword evidence="3" id="KW-1185">Reference proteome</keyword>
<comment type="caution">
    <text evidence="2">The sequence shown here is derived from an EMBL/GenBank/DDBJ whole genome shotgun (WGS) entry which is preliminary data.</text>
</comment>
<proteinExistence type="predicted"/>
<dbReference type="EMBL" id="BEGY01000019">
    <property type="protein sequence ID" value="GAX76661.1"/>
    <property type="molecule type" value="Genomic_DNA"/>
</dbReference>
<feature type="compositionally biased region" description="Polar residues" evidence="1">
    <location>
        <begin position="84"/>
        <end position="95"/>
    </location>
</feature>
<evidence type="ECO:0000313" key="2">
    <source>
        <dbReference type="EMBL" id="GAX76661.1"/>
    </source>
</evidence>
<dbReference type="AlphaFoldDB" id="A0A250X0Q1"/>
<name>A0A250X0Q1_9CHLO</name>
<sequence length="145" mass="16039">MELLASYDDEDEDERVDERDKKAAALRSDVCTAFTASSLPPPNFDGSTEMMASTIMSGERFINTQSNKRPLPVQAHGILQQGISKAQKNTTSQMSLKPGNNPKEALLLPPQLRGRSNVSTEDLDRLFTRKHKEDASVIRKGPGMH</sequence>
<protein>
    <submittedName>
        <fullName evidence="2">Uncharacterized protein</fullName>
    </submittedName>
</protein>
<accession>A0A250X0Q1</accession>
<gene>
    <name evidence="2" type="ORF">CEUSTIGMA_g4107.t1</name>
</gene>
<evidence type="ECO:0000313" key="3">
    <source>
        <dbReference type="Proteomes" id="UP000232323"/>
    </source>
</evidence>
<dbReference type="OrthoDB" id="545341at2759"/>
<feature type="region of interest" description="Disordered" evidence="1">
    <location>
        <begin position="1"/>
        <end position="21"/>
    </location>
</feature>
<organism evidence="2 3">
    <name type="scientific">Chlamydomonas eustigma</name>
    <dbReference type="NCBI Taxonomy" id="1157962"/>
    <lineage>
        <taxon>Eukaryota</taxon>
        <taxon>Viridiplantae</taxon>
        <taxon>Chlorophyta</taxon>
        <taxon>core chlorophytes</taxon>
        <taxon>Chlorophyceae</taxon>
        <taxon>CS clade</taxon>
        <taxon>Chlamydomonadales</taxon>
        <taxon>Chlamydomonadaceae</taxon>
        <taxon>Chlamydomonas</taxon>
    </lineage>
</organism>
<dbReference type="Proteomes" id="UP000232323">
    <property type="component" value="Unassembled WGS sequence"/>
</dbReference>
<evidence type="ECO:0000256" key="1">
    <source>
        <dbReference type="SAM" id="MobiDB-lite"/>
    </source>
</evidence>